<evidence type="ECO:0000313" key="12">
    <source>
        <dbReference type="Proteomes" id="UP000249185"/>
    </source>
</evidence>
<organism evidence="11 12">
    <name type="scientific">Rhodovulum sulfidophilum</name>
    <name type="common">Rhodobacter sulfidophilus</name>
    <dbReference type="NCBI Taxonomy" id="35806"/>
    <lineage>
        <taxon>Bacteria</taxon>
        <taxon>Pseudomonadati</taxon>
        <taxon>Pseudomonadota</taxon>
        <taxon>Alphaproteobacteria</taxon>
        <taxon>Rhodobacterales</taxon>
        <taxon>Paracoccaceae</taxon>
        <taxon>Rhodovulum</taxon>
    </lineage>
</organism>
<dbReference type="InterPro" id="IPR016181">
    <property type="entry name" value="Acyl_CoA_acyltransferase"/>
</dbReference>
<evidence type="ECO:0000256" key="7">
    <source>
        <dbReference type="ARBA" id="ARBA00039058"/>
    </source>
</evidence>
<dbReference type="InterPro" id="IPR052351">
    <property type="entry name" value="Ornithine_N-alpha-AT"/>
</dbReference>
<reference evidence="11 12" key="1">
    <citation type="submission" date="2017-08" db="EMBL/GenBank/DDBJ databases">
        <title>Infants hospitalized years apart are colonized by the same room-sourced microbial strains.</title>
        <authorList>
            <person name="Brooks B."/>
            <person name="Olm M.R."/>
            <person name="Firek B.A."/>
            <person name="Baker R."/>
            <person name="Thomas B.C."/>
            <person name="Morowitz M.J."/>
            <person name="Banfield J.F."/>
        </authorList>
    </citation>
    <scope>NUCLEOTIDE SEQUENCE [LARGE SCALE GENOMIC DNA]</scope>
    <source>
        <strain evidence="11">S2_005_002_R2_34</strain>
    </source>
</reference>
<dbReference type="Proteomes" id="UP000249185">
    <property type="component" value="Unassembled WGS sequence"/>
</dbReference>
<comment type="caution">
    <text evidence="11">The sequence shown here is derived from an EMBL/GenBank/DDBJ whole genome shotgun (WGS) entry which is preliminary data.</text>
</comment>
<comment type="similarity">
    <text evidence="6">Belongs to the acetyltransferase family. OlsB subfamily.</text>
</comment>
<comment type="pathway">
    <text evidence="1">Lipid metabolism.</text>
</comment>
<dbReference type="Gene3D" id="3.40.630.30">
    <property type="match status" value="1"/>
</dbReference>
<evidence type="ECO:0000256" key="1">
    <source>
        <dbReference type="ARBA" id="ARBA00005189"/>
    </source>
</evidence>
<keyword evidence="2" id="KW-0444">Lipid biosynthesis</keyword>
<keyword evidence="5 11" id="KW-0012">Acyltransferase</keyword>
<evidence type="ECO:0000256" key="5">
    <source>
        <dbReference type="ARBA" id="ARBA00023315"/>
    </source>
</evidence>
<keyword evidence="4" id="KW-0443">Lipid metabolism</keyword>
<evidence type="ECO:0000256" key="2">
    <source>
        <dbReference type="ARBA" id="ARBA00022516"/>
    </source>
</evidence>
<protein>
    <recommendedName>
        <fullName evidence="8">L-ornithine N(alpha)-acyltransferase</fullName>
        <ecNumber evidence="7">2.3.2.30</ecNumber>
    </recommendedName>
</protein>
<sequence>MTINPSRYRVKLAETEGEVAAAQRLRYRVFVEEMGAEASDEERAARREWDRFDTWFDHLLLIDRAVEPADPLDRVVGAYRLLRDDVARSGPGFYGAAEYDLAPILEDGRRSLELGRSCVAKEHRGGPGMHLLWNGLAEYVLTREIEILFGVASFPGADVDRHAEALAYLRSAHLAPEDLRVRAHADHFVSMEFPGIGVIDAKRARGLIPPLIQAYLRLGGWVGEGAYVDRRFNTVDVCVVMDTARMTERYRAFYERNRGPEA</sequence>
<dbReference type="EC" id="2.3.2.30" evidence="7"/>
<evidence type="ECO:0000256" key="6">
    <source>
        <dbReference type="ARBA" id="ARBA00038095"/>
    </source>
</evidence>
<gene>
    <name evidence="11" type="ORF">DI556_19750</name>
</gene>
<dbReference type="SUPFAM" id="SSF55729">
    <property type="entry name" value="Acyl-CoA N-acyltransferases (Nat)"/>
    <property type="match status" value="1"/>
</dbReference>
<dbReference type="EMBL" id="QFPW01000023">
    <property type="protein sequence ID" value="PZQ46580.1"/>
    <property type="molecule type" value="Genomic_DNA"/>
</dbReference>
<dbReference type="AlphaFoldDB" id="A0A2W5Q5C4"/>
<evidence type="ECO:0000256" key="9">
    <source>
        <dbReference type="ARBA" id="ARBA00045724"/>
    </source>
</evidence>
<dbReference type="GO" id="GO:0006629">
    <property type="term" value="P:lipid metabolic process"/>
    <property type="evidence" value="ECO:0007669"/>
    <property type="project" value="UniProtKB-KW"/>
</dbReference>
<evidence type="ECO:0000256" key="3">
    <source>
        <dbReference type="ARBA" id="ARBA00022679"/>
    </source>
</evidence>
<evidence type="ECO:0000256" key="8">
    <source>
        <dbReference type="ARBA" id="ARBA00039866"/>
    </source>
</evidence>
<proteinExistence type="inferred from homology"/>
<comment type="catalytic activity">
    <reaction evidence="10">
        <text>a (3R)-hydroxyacyl-[ACP] + L-ornithine = a lyso-ornithine lipid + holo-[ACP] + H(+)</text>
        <dbReference type="Rhea" id="RHEA:20633"/>
        <dbReference type="Rhea" id="RHEA-COMP:9685"/>
        <dbReference type="Rhea" id="RHEA-COMP:9945"/>
        <dbReference type="ChEBI" id="CHEBI:15378"/>
        <dbReference type="ChEBI" id="CHEBI:46911"/>
        <dbReference type="ChEBI" id="CHEBI:64479"/>
        <dbReference type="ChEBI" id="CHEBI:78827"/>
        <dbReference type="ChEBI" id="CHEBI:138482"/>
        <dbReference type="EC" id="2.3.2.30"/>
    </reaction>
    <physiologicalReaction direction="left-to-right" evidence="10">
        <dbReference type="Rhea" id="RHEA:20634"/>
    </physiologicalReaction>
</comment>
<accession>A0A2W5Q5C4</accession>
<dbReference type="GO" id="GO:0043810">
    <property type="term" value="F:ornithine-acyl [acyl carrier protein] N-acyltransferase activity"/>
    <property type="evidence" value="ECO:0007669"/>
    <property type="project" value="UniProtKB-EC"/>
</dbReference>
<evidence type="ECO:0000313" key="11">
    <source>
        <dbReference type="EMBL" id="PZQ46580.1"/>
    </source>
</evidence>
<dbReference type="PANTHER" id="PTHR37323:SF1">
    <property type="entry name" value="L-ORNITHINE N(ALPHA)-ACYLTRANSFERASE"/>
    <property type="match status" value="1"/>
</dbReference>
<dbReference type="PANTHER" id="PTHR37323">
    <property type="entry name" value="GCN5-RELATED N-ACETYLTRANSFERASE"/>
    <property type="match status" value="1"/>
</dbReference>
<evidence type="ECO:0000256" key="10">
    <source>
        <dbReference type="ARBA" id="ARBA00047785"/>
    </source>
</evidence>
<evidence type="ECO:0000256" key="4">
    <source>
        <dbReference type="ARBA" id="ARBA00023098"/>
    </source>
</evidence>
<dbReference type="Pfam" id="PF13444">
    <property type="entry name" value="Acetyltransf_5"/>
    <property type="match status" value="1"/>
</dbReference>
<keyword evidence="3 11" id="KW-0808">Transferase</keyword>
<comment type="function">
    <text evidence="9">Catalyzes the first step in the biosynthesis of ornithine lipids, which are phosphorus-free membrane lipids. Catalyzes the 3-hydroxyacyl-acyl carrier protein-dependent acylation of ornithine to form lyso-ornithine lipid (LOL).</text>
</comment>
<name>A0A2W5Q5C4_RHOSU</name>